<accession>A0A2V2ULY2</accession>
<dbReference type="VEuPathDB" id="TriTrypDB:TCDM_09030"/>
<evidence type="ECO:0000313" key="3">
    <source>
        <dbReference type="Proteomes" id="UP000246121"/>
    </source>
</evidence>
<feature type="compositionally biased region" description="Pro residues" evidence="1">
    <location>
        <begin position="406"/>
        <end position="415"/>
    </location>
</feature>
<gene>
    <name evidence="2" type="ORF">C4B63_168g24</name>
</gene>
<feature type="compositionally biased region" description="Basic and acidic residues" evidence="1">
    <location>
        <begin position="173"/>
        <end position="201"/>
    </location>
</feature>
<dbReference type="VEuPathDB" id="TriTrypDB:TcYC6_0022530"/>
<feature type="region of interest" description="Disordered" evidence="1">
    <location>
        <begin position="466"/>
        <end position="489"/>
    </location>
</feature>
<name>A0A2V2ULY2_TRYCR</name>
<feature type="region of interest" description="Disordered" evidence="1">
    <location>
        <begin position="162"/>
        <end position="201"/>
    </location>
</feature>
<comment type="caution">
    <text evidence="2">The sequence shown here is derived from an EMBL/GenBank/DDBJ whole genome shotgun (WGS) entry which is preliminary data.</text>
</comment>
<feature type="compositionally biased region" description="Basic residues" evidence="1">
    <location>
        <begin position="564"/>
        <end position="576"/>
    </location>
</feature>
<dbReference type="VEuPathDB" id="TriTrypDB:TcCLB.509967.90"/>
<evidence type="ECO:0000313" key="2">
    <source>
        <dbReference type="EMBL" id="PWU85327.1"/>
    </source>
</evidence>
<feature type="region of interest" description="Disordered" evidence="1">
    <location>
        <begin position="714"/>
        <end position="740"/>
    </location>
</feature>
<dbReference type="VEuPathDB" id="TriTrypDB:TCSYLVIO_008262"/>
<dbReference type="VEuPathDB" id="TriTrypDB:TcCLB.509695.70"/>
<sequence length="740" mass="81902">MSRDAKPFFRRPTLADLVAGRQGSNVSQESNSAGTCQGVSVSSVGSTVPPVSVNTGGRPIYDVEEAGAHDDSFARMEQSGQWKLEKINREKLHDMFAKENGIRRDNVIRLLKKIGINSSLNDAALQVLFNENTHTESSILPEQWVALVEKLLRVQEDATEGTAQSNEVLASKPRNDEQPKNVKVMQRKDTVSSQRNREVLPERKDENKNNVSINNYILNETREHPGEVFEKKWITGSEATDIALLKLFIHCGALDRKDRGIELLPEDFRRVTYLRRNILPPKPIVWDAASKIADWCLQNSHSTSYETDDLCMKMSNFLDLLNDEFLDLTGGKVWNDKASNSSPPTVCMVLASLAPVPLQRLFGKEVVDHLCSPSTVQNVLKALGGSRGLFSTSNEPLPQNGKEFGIPPPLPPPASNNPQRPQVRLLPFSSSSACIIGMGGGGDEGCFTGMDGAGIKKKSPLVSYSVGSRSSSTLRGANGKNGQPRYMEPRPLDEISASIVARSKARRLIDELRKNAIPINRYECFARIDYVQRAIFDDASLGEEEEEEEEEEVGGNVSRDAGARAHRRHRYTRYRARPPDFTGPLLPGMYKMGGLGQPLQRRARQETFERLYRLRFGQVRGIGNGSGYRSTSLKSAALLASRSASERGTLAPGQINPVKVEDSKKVGCAEERPMQQADDVPTPLYQRRQIRGKMTRRGSRPPLMLANLFAKQIVFSPPSSQPPTPNCGTVSTRKGQKRNG</sequence>
<feature type="compositionally biased region" description="Acidic residues" evidence="1">
    <location>
        <begin position="541"/>
        <end position="553"/>
    </location>
</feature>
<feature type="region of interest" description="Disordered" evidence="1">
    <location>
        <begin position="20"/>
        <end position="47"/>
    </location>
</feature>
<dbReference type="VEuPathDB" id="TriTrypDB:BCY84_05702"/>
<feature type="compositionally biased region" description="Polar residues" evidence="1">
    <location>
        <begin position="22"/>
        <end position="37"/>
    </location>
</feature>
<reference evidence="2 3" key="1">
    <citation type="journal article" date="2018" name="Microb. Genom.">
        <title>Expanding an expanded genome: long-read sequencing of Trypanosoma cruzi.</title>
        <authorList>
            <person name="Berna L."/>
            <person name="Rodriguez M."/>
            <person name="Chiribao M.L."/>
            <person name="Parodi-Talice A."/>
            <person name="Pita S."/>
            <person name="Rijo G."/>
            <person name="Alvarez-Valin F."/>
            <person name="Robello C."/>
        </authorList>
    </citation>
    <scope>NUCLEOTIDE SEQUENCE [LARGE SCALE GENOMIC DNA]</scope>
    <source>
        <strain evidence="2 3">Dm28c</strain>
    </source>
</reference>
<evidence type="ECO:0000256" key="1">
    <source>
        <dbReference type="SAM" id="MobiDB-lite"/>
    </source>
</evidence>
<dbReference type="VEuPathDB" id="TriTrypDB:TcBrA4_0046280"/>
<feature type="region of interest" description="Disordered" evidence="1">
    <location>
        <begin position="541"/>
        <end position="578"/>
    </location>
</feature>
<feature type="compositionally biased region" description="Low complexity" evidence="1">
    <location>
        <begin position="466"/>
        <end position="476"/>
    </location>
</feature>
<dbReference type="VEuPathDB" id="TriTrypDB:ECC02_007685"/>
<feature type="compositionally biased region" description="Low complexity" evidence="1">
    <location>
        <begin position="38"/>
        <end position="47"/>
    </location>
</feature>
<dbReference type="VEuPathDB" id="TriTrypDB:C3747_7g350"/>
<dbReference type="Proteomes" id="UP000246121">
    <property type="component" value="Unassembled WGS sequence"/>
</dbReference>
<feature type="region of interest" description="Disordered" evidence="1">
    <location>
        <begin position="391"/>
        <end position="421"/>
    </location>
</feature>
<dbReference type="VEuPathDB" id="TriTrypDB:C4B63_168g24"/>
<dbReference type="AlphaFoldDB" id="A0A2V2ULY2"/>
<proteinExistence type="predicted"/>
<dbReference type="VEuPathDB" id="TriTrypDB:Tc_MARK_1698"/>
<dbReference type="VEuPathDB" id="TriTrypDB:TcCL_ESM07953"/>
<dbReference type="EMBL" id="PRFA01000168">
    <property type="protein sequence ID" value="PWU85327.1"/>
    <property type="molecule type" value="Genomic_DNA"/>
</dbReference>
<organism evidence="2 3">
    <name type="scientific">Trypanosoma cruzi</name>
    <dbReference type="NCBI Taxonomy" id="5693"/>
    <lineage>
        <taxon>Eukaryota</taxon>
        <taxon>Discoba</taxon>
        <taxon>Euglenozoa</taxon>
        <taxon>Kinetoplastea</taxon>
        <taxon>Metakinetoplastina</taxon>
        <taxon>Trypanosomatida</taxon>
        <taxon>Trypanosomatidae</taxon>
        <taxon>Trypanosoma</taxon>
        <taxon>Schizotrypanum</taxon>
    </lineage>
</organism>
<protein>
    <submittedName>
        <fullName evidence="2">Uncharacterized protein</fullName>
    </submittedName>
</protein>
<dbReference type="VEuPathDB" id="TriTrypDB:TcG_07866"/>